<organism evidence="1 2">
    <name type="scientific">Trichinella britovi</name>
    <name type="common">Parasitic roundworm</name>
    <dbReference type="NCBI Taxonomy" id="45882"/>
    <lineage>
        <taxon>Eukaryota</taxon>
        <taxon>Metazoa</taxon>
        <taxon>Ecdysozoa</taxon>
        <taxon>Nematoda</taxon>
        <taxon>Enoplea</taxon>
        <taxon>Dorylaimia</taxon>
        <taxon>Trichinellida</taxon>
        <taxon>Trichinellidae</taxon>
        <taxon>Trichinella</taxon>
    </lineage>
</organism>
<evidence type="ECO:0000313" key="1">
    <source>
        <dbReference type="EMBL" id="KRY52402.1"/>
    </source>
</evidence>
<sequence>MKLSWQKHPQHHQLPSIVKYLSVSKYIHHIPSYQKSNKLYILEYLSATCKIKCRNTQWQYDREINCASPVAQFDPEDRIEIYGLSQNNFAYKIENYICP</sequence>
<name>A0A0V1CTD9_TRIBR</name>
<keyword evidence="2" id="KW-1185">Reference proteome</keyword>
<gene>
    <name evidence="1" type="ORF">T03_6617</name>
</gene>
<reference evidence="1 2" key="1">
    <citation type="submission" date="2015-01" db="EMBL/GenBank/DDBJ databases">
        <title>Evolution of Trichinella species and genotypes.</title>
        <authorList>
            <person name="Korhonen P.K."/>
            <person name="Edoardo P."/>
            <person name="Giuseppe L.R."/>
            <person name="Gasser R.B."/>
        </authorList>
    </citation>
    <scope>NUCLEOTIDE SEQUENCE [LARGE SCALE GENOMIC DNA]</scope>
    <source>
        <strain evidence="1">ISS120</strain>
    </source>
</reference>
<dbReference type="Proteomes" id="UP000054653">
    <property type="component" value="Unassembled WGS sequence"/>
</dbReference>
<evidence type="ECO:0000313" key="2">
    <source>
        <dbReference type="Proteomes" id="UP000054653"/>
    </source>
</evidence>
<proteinExistence type="predicted"/>
<dbReference type="AlphaFoldDB" id="A0A0V1CTD9"/>
<accession>A0A0V1CTD9</accession>
<protein>
    <submittedName>
        <fullName evidence="1">Uncharacterized protein</fullName>
    </submittedName>
</protein>
<comment type="caution">
    <text evidence="1">The sequence shown here is derived from an EMBL/GenBank/DDBJ whole genome shotgun (WGS) entry which is preliminary data.</text>
</comment>
<dbReference type="EMBL" id="JYDI01000105">
    <property type="protein sequence ID" value="KRY52402.1"/>
    <property type="molecule type" value="Genomic_DNA"/>
</dbReference>